<name>A0A1I2KHN5_9BACI</name>
<dbReference type="OrthoDB" id="9881080at2"/>
<dbReference type="Proteomes" id="UP000198897">
    <property type="component" value="Unassembled WGS sequence"/>
</dbReference>
<dbReference type="RefSeq" id="WP_089750327.1">
    <property type="nucleotide sequence ID" value="NZ_FOOG01000004.1"/>
</dbReference>
<organism evidence="2 3">
    <name type="scientific">Halobacillus alkaliphilus</name>
    <dbReference type="NCBI Taxonomy" id="396056"/>
    <lineage>
        <taxon>Bacteria</taxon>
        <taxon>Bacillati</taxon>
        <taxon>Bacillota</taxon>
        <taxon>Bacilli</taxon>
        <taxon>Bacillales</taxon>
        <taxon>Bacillaceae</taxon>
        <taxon>Halobacillus</taxon>
    </lineage>
</organism>
<gene>
    <name evidence="2" type="ORF">SAMN05216353_10447</name>
</gene>
<keyword evidence="3" id="KW-1185">Reference proteome</keyword>
<dbReference type="AlphaFoldDB" id="A0A1I2KHN5"/>
<evidence type="ECO:0000256" key="1">
    <source>
        <dbReference type="SAM" id="MobiDB-lite"/>
    </source>
</evidence>
<sequence length="60" mass="7070">MNIKLPQKTKIRGKVVKSANDRHARFSREEQVTTLSEHSKSKTTKELERLNKKVMSYLNR</sequence>
<accession>A0A1I2KHN5</accession>
<proteinExistence type="predicted"/>
<evidence type="ECO:0000313" key="2">
    <source>
        <dbReference type="EMBL" id="SFF64456.1"/>
    </source>
</evidence>
<reference evidence="3" key="1">
    <citation type="submission" date="2016-10" db="EMBL/GenBank/DDBJ databases">
        <authorList>
            <person name="Varghese N."/>
            <person name="Submissions S."/>
        </authorList>
    </citation>
    <scope>NUCLEOTIDE SEQUENCE [LARGE SCALE GENOMIC DNA]</scope>
    <source>
        <strain evidence="3">FP5</strain>
    </source>
</reference>
<feature type="region of interest" description="Disordered" evidence="1">
    <location>
        <begin position="27"/>
        <end position="46"/>
    </location>
</feature>
<dbReference type="EMBL" id="FOOG01000004">
    <property type="protein sequence ID" value="SFF64456.1"/>
    <property type="molecule type" value="Genomic_DNA"/>
</dbReference>
<evidence type="ECO:0000313" key="3">
    <source>
        <dbReference type="Proteomes" id="UP000198897"/>
    </source>
</evidence>
<protein>
    <submittedName>
        <fullName evidence="2">Uncharacterized protein</fullName>
    </submittedName>
</protein>